<dbReference type="SUPFAM" id="SSF47413">
    <property type="entry name" value="lambda repressor-like DNA-binding domains"/>
    <property type="match status" value="1"/>
</dbReference>
<evidence type="ECO:0000259" key="2">
    <source>
        <dbReference type="PROSITE" id="PS50943"/>
    </source>
</evidence>
<dbReference type="InterPro" id="IPR001387">
    <property type="entry name" value="Cro/C1-type_HTH"/>
</dbReference>
<evidence type="ECO:0000256" key="1">
    <source>
        <dbReference type="ARBA" id="ARBA00023125"/>
    </source>
</evidence>
<dbReference type="Pfam" id="PF01381">
    <property type="entry name" value="HTH_3"/>
    <property type="match status" value="1"/>
</dbReference>
<dbReference type="SMART" id="SM00530">
    <property type="entry name" value="HTH_XRE"/>
    <property type="match status" value="1"/>
</dbReference>
<dbReference type="EMBL" id="JBBAXC010000026">
    <property type="protein sequence ID" value="MEI5909429.1"/>
    <property type="molecule type" value="Genomic_DNA"/>
</dbReference>
<evidence type="ECO:0000313" key="4">
    <source>
        <dbReference type="Proteomes" id="UP001312865"/>
    </source>
</evidence>
<keyword evidence="1" id="KW-0238">DNA-binding</keyword>
<comment type="caution">
    <text evidence="3">The sequence shown here is derived from an EMBL/GenBank/DDBJ whole genome shotgun (WGS) entry which is preliminary data.</text>
</comment>
<feature type="domain" description="HTH cro/C1-type" evidence="2">
    <location>
        <begin position="13"/>
        <end position="67"/>
    </location>
</feature>
<dbReference type="PANTHER" id="PTHR46558">
    <property type="entry name" value="TRACRIPTIONAL REGULATORY PROTEIN-RELATED-RELATED"/>
    <property type="match status" value="1"/>
</dbReference>
<dbReference type="InterPro" id="IPR010982">
    <property type="entry name" value="Lambda_DNA-bd_dom_sf"/>
</dbReference>
<organism evidence="3 4">
    <name type="scientific">Bacillus spongiae</name>
    <dbReference type="NCBI Taxonomy" id="2683610"/>
    <lineage>
        <taxon>Bacteria</taxon>
        <taxon>Bacillati</taxon>
        <taxon>Bacillota</taxon>
        <taxon>Bacilli</taxon>
        <taxon>Bacillales</taxon>
        <taxon>Bacillaceae</taxon>
        <taxon>Bacillus</taxon>
    </lineage>
</organism>
<dbReference type="PANTHER" id="PTHR46558:SF14">
    <property type="entry name" value="HTH-TYPE TRANSCRIPTIONAL REGULATOR ANSR"/>
    <property type="match status" value="1"/>
</dbReference>
<dbReference type="RefSeq" id="WP_336588873.1">
    <property type="nucleotide sequence ID" value="NZ_JBBAXC010000026.1"/>
</dbReference>
<reference evidence="3 4" key="1">
    <citation type="journal article" date="2018" name="J. Microbiol.">
        <title>Bacillus spongiae sp. nov., isolated from sponge of Jeju Island.</title>
        <authorList>
            <person name="Lee G.E."/>
            <person name="Im W.T."/>
            <person name="Park J.S."/>
        </authorList>
    </citation>
    <scope>NUCLEOTIDE SEQUENCE [LARGE SCALE GENOMIC DNA]</scope>
    <source>
        <strain evidence="3 4">135PIL107-10</strain>
    </source>
</reference>
<gene>
    <name evidence="3" type="ORF">WAK64_20585</name>
</gene>
<evidence type="ECO:0000313" key="3">
    <source>
        <dbReference type="EMBL" id="MEI5909429.1"/>
    </source>
</evidence>
<dbReference type="Gene3D" id="1.10.260.40">
    <property type="entry name" value="lambda repressor-like DNA-binding domains"/>
    <property type="match status" value="1"/>
</dbReference>
<sequence>MDENYKSIIGERLKLLRKKRKFEVNKIIAELDIARSTYTGWESGYRSPNGKYLVQLSKLFNTSVDYITGKTEDDSPIDADELKDILSKSKIKYDGKELTEEQAKKVLDLLEVYLK</sequence>
<protein>
    <submittedName>
        <fullName evidence="3">Helix-turn-helix transcriptional regulator</fullName>
    </submittedName>
</protein>
<name>A0ABU8HJ45_9BACI</name>
<proteinExistence type="predicted"/>
<keyword evidence="4" id="KW-1185">Reference proteome</keyword>
<dbReference type="Proteomes" id="UP001312865">
    <property type="component" value="Unassembled WGS sequence"/>
</dbReference>
<dbReference type="PROSITE" id="PS50943">
    <property type="entry name" value="HTH_CROC1"/>
    <property type="match status" value="1"/>
</dbReference>
<accession>A0ABU8HJ45</accession>